<dbReference type="VEuPathDB" id="VectorBase:MDOMA2_011836"/>
<dbReference type="PANTHER" id="PTHR20898:SF0">
    <property type="entry name" value="DAEDALUS ON 3-RELATED"/>
    <property type="match status" value="1"/>
</dbReference>
<gene>
    <name evidence="4" type="primary">LOC109613899</name>
</gene>
<evidence type="ECO:0000313" key="3">
    <source>
        <dbReference type="Proteomes" id="UP001652621"/>
    </source>
</evidence>
<name>A0A9J7DLH0_MUSDO</name>
<evidence type="ECO:0000313" key="4">
    <source>
        <dbReference type="RefSeq" id="XP_019894626.2"/>
    </source>
</evidence>
<dbReference type="Gene3D" id="2.70.220.10">
    <property type="entry name" value="Ganglioside GM2 activator"/>
    <property type="match status" value="1"/>
</dbReference>
<feature type="chain" id="PRO_5046607083" evidence="2">
    <location>
        <begin position="23"/>
        <end position="178"/>
    </location>
</feature>
<dbReference type="InterPro" id="IPR010512">
    <property type="entry name" value="DUF1091"/>
</dbReference>
<evidence type="ECO:0000256" key="1">
    <source>
        <dbReference type="ARBA" id="ARBA00022729"/>
    </source>
</evidence>
<dbReference type="Proteomes" id="UP001652621">
    <property type="component" value="Unplaced"/>
</dbReference>
<dbReference type="PANTHER" id="PTHR20898">
    <property type="entry name" value="DAEDALUS ON 3-RELATED-RELATED"/>
    <property type="match status" value="1"/>
</dbReference>
<dbReference type="GeneID" id="109613899"/>
<feature type="signal peptide" evidence="2">
    <location>
        <begin position="1"/>
        <end position="22"/>
    </location>
</feature>
<dbReference type="OrthoDB" id="6664669at2759"/>
<reference evidence="4" key="1">
    <citation type="submission" date="2025-08" db="UniProtKB">
        <authorList>
            <consortium name="RefSeq"/>
        </authorList>
    </citation>
    <scope>IDENTIFICATION</scope>
    <source>
        <strain evidence="4">Aabys</strain>
        <tissue evidence="4">Whole body</tissue>
    </source>
</reference>
<dbReference type="SMART" id="SM00697">
    <property type="entry name" value="DM8"/>
    <property type="match status" value="1"/>
</dbReference>
<sequence length="178" mass="20535">MKQLCLVLNFMLLTELVGQVYGVTKISFLGSRVRYNPKYFSNLTVFTENSTINADFKLLKLLRQGIKANAEVQLRLKNSKTHQKLFSSVLNVCELIVSLRSTIFKKWFESLLKFSNFMPNCPISAGHYYVHGWEPDATLIPSYLFAGDYRIKGYCFFGNYKKKNMEFIVEIEVDAVIS</sequence>
<keyword evidence="3" id="KW-1185">Reference proteome</keyword>
<organism evidence="3 4">
    <name type="scientific">Musca domestica</name>
    <name type="common">House fly</name>
    <dbReference type="NCBI Taxonomy" id="7370"/>
    <lineage>
        <taxon>Eukaryota</taxon>
        <taxon>Metazoa</taxon>
        <taxon>Ecdysozoa</taxon>
        <taxon>Arthropoda</taxon>
        <taxon>Hexapoda</taxon>
        <taxon>Insecta</taxon>
        <taxon>Pterygota</taxon>
        <taxon>Neoptera</taxon>
        <taxon>Endopterygota</taxon>
        <taxon>Diptera</taxon>
        <taxon>Brachycera</taxon>
        <taxon>Muscomorpha</taxon>
        <taxon>Muscoidea</taxon>
        <taxon>Muscidae</taxon>
        <taxon>Musca</taxon>
    </lineage>
</organism>
<dbReference type="Pfam" id="PF06477">
    <property type="entry name" value="DUF1091"/>
    <property type="match status" value="1"/>
</dbReference>
<accession>A0A9J7DLH0</accession>
<evidence type="ECO:0000256" key="2">
    <source>
        <dbReference type="SAM" id="SignalP"/>
    </source>
</evidence>
<protein>
    <submittedName>
        <fullName evidence="4">Uncharacterized protein LOC109613899</fullName>
    </submittedName>
</protein>
<keyword evidence="1 2" id="KW-0732">Signal</keyword>
<proteinExistence type="predicted"/>
<dbReference type="InterPro" id="IPR036846">
    <property type="entry name" value="GM2-AP_sf"/>
</dbReference>
<dbReference type="RefSeq" id="XP_019894626.2">
    <property type="nucleotide sequence ID" value="XM_020039067.2"/>
</dbReference>